<comment type="caution">
    <text evidence="5">The sequence shown here is derived from an EMBL/GenBank/DDBJ whole genome shotgun (WGS) entry which is preliminary data.</text>
</comment>
<keyword evidence="3" id="KW-0560">Oxidoreductase</keyword>
<proteinExistence type="predicted"/>
<dbReference type="InterPro" id="IPR036318">
    <property type="entry name" value="FAD-bd_PCMH-like_sf"/>
</dbReference>
<keyword evidence="1" id="KW-0285">Flavoprotein</keyword>
<dbReference type="Gene3D" id="3.30.465.10">
    <property type="match status" value="1"/>
</dbReference>
<dbReference type="Pfam" id="PF04030">
    <property type="entry name" value="ALO"/>
    <property type="match status" value="1"/>
</dbReference>
<evidence type="ECO:0000313" key="5">
    <source>
        <dbReference type="EMBL" id="MVS98470.1"/>
    </source>
</evidence>
<dbReference type="AlphaFoldDB" id="A0A7X3FQ10"/>
<dbReference type="Gene3D" id="1.10.45.10">
    <property type="entry name" value="Vanillyl-alcohol Oxidase, Chain A, domain 4"/>
    <property type="match status" value="1"/>
</dbReference>
<dbReference type="InterPro" id="IPR016171">
    <property type="entry name" value="Vanillyl_alc_oxidase_C-sub2"/>
</dbReference>
<dbReference type="EMBL" id="WQRF01000001">
    <property type="protein sequence ID" value="MVS98470.1"/>
    <property type="molecule type" value="Genomic_DNA"/>
</dbReference>
<dbReference type="PANTHER" id="PTHR43762:SF1">
    <property type="entry name" value="D-ARABINONO-1,4-LACTONE OXIDASE"/>
    <property type="match status" value="1"/>
</dbReference>
<feature type="domain" description="FAD-binding PCMH-type" evidence="4">
    <location>
        <begin position="12"/>
        <end position="176"/>
    </location>
</feature>
<sequence>MNAGPRNWAGNIAFAARTVVRPRTFAELQDIVRRSDKVRVLGSGHSFNTIADTDDTLVILSDLERRIKVNPAARTVSVDGGATYADLAPVLYAAGFALPNVASLPNITIAGAVVTATHGSGDANRNLAAAVSGIKLVTANGEILSLSRGDTDFDGAVVSLGALGVLCELTLDIVPSFHVRQNVYLDLPIATVVENFDALMSRAYSVSLFTRWQGATIDQIWVKALGSAGEPPVDVLGARAATRACHPIPDMDGTNCTAQFGVAGPWHERLFHFAIGNTASAGAELQSEFFVRRADAPAAIAALHAAQEQFSGALFISEMRSVAADTLWLSSAYEQDTIGFHFTWRPDWEPAIAAVKAVEAALAPFDPRPHWAKLFTLPPAVVETRFQRISDFRNLAQRLDPAGKFRNRFVTDLLFS</sequence>
<organism evidence="5 6">
    <name type="scientific">Devosia marina</name>
    <dbReference type="NCBI Taxonomy" id="2683198"/>
    <lineage>
        <taxon>Bacteria</taxon>
        <taxon>Pseudomonadati</taxon>
        <taxon>Pseudomonadota</taxon>
        <taxon>Alphaproteobacteria</taxon>
        <taxon>Hyphomicrobiales</taxon>
        <taxon>Devosiaceae</taxon>
        <taxon>Devosia</taxon>
    </lineage>
</organism>
<dbReference type="Gene3D" id="3.30.70.2520">
    <property type="match status" value="1"/>
</dbReference>
<keyword evidence="2" id="KW-0274">FAD</keyword>
<evidence type="ECO:0000256" key="1">
    <source>
        <dbReference type="ARBA" id="ARBA00022630"/>
    </source>
</evidence>
<evidence type="ECO:0000313" key="6">
    <source>
        <dbReference type="Proteomes" id="UP000438106"/>
    </source>
</evidence>
<protein>
    <submittedName>
        <fullName evidence="5">FAD-binding protein</fullName>
    </submittedName>
</protein>
<dbReference type="RefSeq" id="WP_157289400.1">
    <property type="nucleotide sequence ID" value="NZ_WQRF01000001.1"/>
</dbReference>
<keyword evidence="6" id="KW-1185">Reference proteome</keyword>
<dbReference type="InterPro" id="IPR007173">
    <property type="entry name" value="ALO_C"/>
</dbReference>
<dbReference type="GO" id="GO:0016020">
    <property type="term" value="C:membrane"/>
    <property type="evidence" value="ECO:0007669"/>
    <property type="project" value="InterPro"/>
</dbReference>
<dbReference type="InterPro" id="IPR010031">
    <property type="entry name" value="FAD_lactone_oxidase-like"/>
</dbReference>
<dbReference type="PANTHER" id="PTHR43762">
    <property type="entry name" value="L-GULONOLACTONE OXIDASE"/>
    <property type="match status" value="1"/>
</dbReference>
<name>A0A7X3FQ10_9HYPH</name>
<evidence type="ECO:0000256" key="2">
    <source>
        <dbReference type="ARBA" id="ARBA00022827"/>
    </source>
</evidence>
<dbReference type="PROSITE" id="PS51387">
    <property type="entry name" value="FAD_PCMH"/>
    <property type="match status" value="1"/>
</dbReference>
<dbReference type="GO" id="GO:0003885">
    <property type="term" value="F:D-arabinono-1,4-lactone oxidase activity"/>
    <property type="evidence" value="ECO:0007669"/>
    <property type="project" value="InterPro"/>
</dbReference>
<evidence type="ECO:0000256" key="3">
    <source>
        <dbReference type="ARBA" id="ARBA00023002"/>
    </source>
</evidence>
<dbReference type="GO" id="GO:0080049">
    <property type="term" value="F:L-gulono-1,4-lactone dehydrogenase activity"/>
    <property type="evidence" value="ECO:0007669"/>
    <property type="project" value="TreeGrafter"/>
</dbReference>
<dbReference type="Gene3D" id="3.30.43.10">
    <property type="entry name" value="Uridine Diphospho-n-acetylenolpyruvylglucosamine Reductase, domain 2"/>
    <property type="match status" value="1"/>
</dbReference>
<gene>
    <name evidence="5" type="ORF">GO014_05490</name>
</gene>
<dbReference type="Pfam" id="PF01565">
    <property type="entry name" value="FAD_binding_4"/>
    <property type="match status" value="1"/>
</dbReference>
<dbReference type="Gene3D" id="3.30.70.2530">
    <property type="match status" value="1"/>
</dbReference>
<dbReference type="InterPro" id="IPR016166">
    <property type="entry name" value="FAD-bd_PCMH"/>
</dbReference>
<reference evidence="5 6" key="1">
    <citation type="submission" date="2019-12" db="EMBL/GenBank/DDBJ databases">
        <title>Devosia maris sp. nov., isolated from the deep seawater.</title>
        <authorList>
            <person name="Liu Y."/>
        </authorList>
    </citation>
    <scope>NUCLEOTIDE SEQUENCE [LARGE SCALE GENOMIC DNA]</scope>
    <source>
        <strain evidence="5 6">L53-10-65</strain>
    </source>
</reference>
<dbReference type="InterPro" id="IPR016169">
    <property type="entry name" value="FAD-bd_PCMH_sub2"/>
</dbReference>
<dbReference type="InterPro" id="IPR006094">
    <property type="entry name" value="Oxid_FAD_bind_N"/>
</dbReference>
<evidence type="ECO:0000259" key="4">
    <source>
        <dbReference type="PROSITE" id="PS51387"/>
    </source>
</evidence>
<dbReference type="SUPFAM" id="SSF56176">
    <property type="entry name" value="FAD-binding/transporter-associated domain-like"/>
    <property type="match status" value="1"/>
</dbReference>
<dbReference type="PIRSF" id="PIRSF000136">
    <property type="entry name" value="LGO_GLO"/>
    <property type="match status" value="1"/>
</dbReference>
<dbReference type="InterPro" id="IPR016167">
    <property type="entry name" value="FAD-bd_PCMH_sub1"/>
</dbReference>
<accession>A0A7X3FQ10</accession>
<dbReference type="GO" id="GO:0071949">
    <property type="term" value="F:FAD binding"/>
    <property type="evidence" value="ECO:0007669"/>
    <property type="project" value="InterPro"/>
</dbReference>
<dbReference type="Proteomes" id="UP000438106">
    <property type="component" value="Unassembled WGS sequence"/>
</dbReference>